<proteinExistence type="inferred from homology"/>
<feature type="compositionally biased region" description="Acidic residues" evidence="8">
    <location>
        <begin position="269"/>
        <end position="279"/>
    </location>
</feature>
<feature type="region of interest" description="Disordered" evidence="8">
    <location>
        <begin position="1"/>
        <end position="22"/>
    </location>
</feature>
<evidence type="ECO:0000256" key="1">
    <source>
        <dbReference type="ARBA" id="ARBA00004123"/>
    </source>
</evidence>
<dbReference type="GO" id="GO:0005634">
    <property type="term" value="C:nucleus"/>
    <property type="evidence" value="ECO:0007669"/>
    <property type="project" value="UniProtKB-SubCell"/>
</dbReference>
<gene>
    <name evidence="9" type="ORF">HRR80_005102</name>
</gene>
<evidence type="ECO:0000256" key="7">
    <source>
        <dbReference type="SAM" id="Coils"/>
    </source>
</evidence>
<organism evidence="9 10">
    <name type="scientific">Exophiala dermatitidis</name>
    <name type="common">Black yeast-like fungus</name>
    <name type="synonym">Wangiella dermatitidis</name>
    <dbReference type="NCBI Taxonomy" id="5970"/>
    <lineage>
        <taxon>Eukaryota</taxon>
        <taxon>Fungi</taxon>
        <taxon>Dikarya</taxon>
        <taxon>Ascomycota</taxon>
        <taxon>Pezizomycotina</taxon>
        <taxon>Eurotiomycetes</taxon>
        <taxon>Chaetothyriomycetidae</taxon>
        <taxon>Chaetothyriales</taxon>
        <taxon>Herpotrichiellaceae</taxon>
        <taxon>Exophiala</taxon>
    </lineage>
</organism>
<protein>
    <recommendedName>
        <fullName evidence="11">Centromere protein Cenp-O</fullName>
    </recommendedName>
</protein>
<evidence type="ECO:0008006" key="11">
    <source>
        <dbReference type="Google" id="ProtNLM"/>
    </source>
</evidence>
<feature type="region of interest" description="Disordered" evidence="8">
    <location>
        <begin position="152"/>
        <end position="172"/>
    </location>
</feature>
<comment type="subcellular location">
    <subcellularLocation>
        <location evidence="2">Chromosome</location>
        <location evidence="2">Centromere</location>
    </subcellularLocation>
    <subcellularLocation>
        <location evidence="1">Nucleus</location>
    </subcellularLocation>
</comment>
<dbReference type="InterPro" id="IPR018464">
    <property type="entry name" value="CENP-O"/>
</dbReference>
<sequence>MALSASPSPGASVPDEDTTMNDTDTLDQEIEQVRAEIQALTKRRKLLASTLLSSTKVQTQLSKFQDNSTINHPDGSAKITRLLETAKHRSQTNVYRLAYGVTSFPFHDPSPEMQSKNPLLGIRFDICADRTGRFDSPYFIFCVKTGGGHRHRNVDQHEHEHHHHQHQHPELKIHRHTIPALVPIEDYEKVYLPLSSDKGSGGTSNSDEDNHRDEVGRARQTGTATQSQDLHGLVTQVRHDLISWRLRQEAVALIREELELPPLTTNVGDDSDDDDDDDNSTSHESSNTTGKFGVQDISPIGVDARHIRIIWSDGRVGRLRISDQGIVEKAVVVWTDRLRDQERILMAGNPLLGSPALLECLERVAVWQQ</sequence>
<keyword evidence="6" id="KW-0137">Centromere</keyword>
<dbReference type="Pfam" id="PF09496">
    <property type="entry name" value="CENP-O"/>
    <property type="match status" value="1"/>
</dbReference>
<keyword evidence="4" id="KW-0158">Chromosome</keyword>
<evidence type="ECO:0000256" key="4">
    <source>
        <dbReference type="ARBA" id="ARBA00022454"/>
    </source>
</evidence>
<dbReference type="PANTHER" id="PTHR14582">
    <property type="entry name" value="INNER KINETOCHORE SUBUNIT MAL2"/>
    <property type="match status" value="1"/>
</dbReference>
<dbReference type="PANTHER" id="PTHR14582:SF1">
    <property type="entry name" value="CENTROMERE PROTEIN O"/>
    <property type="match status" value="1"/>
</dbReference>
<dbReference type="Proteomes" id="UP001161757">
    <property type="component" value="Unassembled WGS sequence"/>
</dbReference>
<dbReference type="AlphaFoldDB" id="A0AAN6EVG9"/>
<evidence type="ECO:0000256" key="8">
    <source>
        <dbReference type="SAM" id="MobiDB-lite"/>
    </source>
</evidence>
<dbReference type="EMBL" id="JAJGCB010000009">
    <property type="protein sequence ID" value="KAJ8991046.1"/>
    <property type="molecule type" value="Genomic_DNA"/>
</dbReference>
<comment type="similarity">
    <text evidence="3">Belongs to the CENP-O/MCM21 family.</text>
</comment>
<evidence type="ECO:0000313" key="10">
    <source>
        <dbReference type="Proteomes" id="UP001161757"/>
    </source>
</evidence>
<dbReference type="GO" id="GO:0031511">
    <property type="term" value="C:Mis6-Sim4 complex"/>
    <property type="evidence" value="ECO:0007669"/>
    <property type="project" value="TreeGrafter"/>
</dbReference>
<evidence type="ECO:0000256" key="6">
    <source>
        <dbReference type="ARBA" id="ARBA00023328"/>
    </source>
</evidence>
<evidence type="ECO:0000256" key="3">
    <source>
        <dbReference type="ARBA" id="ARBA00007321"/>
    </source>
</evidence>
<feature type="coiled-coil region" evidence="7">
    <location>
        <begin position="23"/>
        <end position="50"/>
    </location>
</feature>
<evidence type="ECO:0000256" key="5">
    <source>
        <dbReference type="ARBA" id="ARBA00023242"/>
    </source>
</evidence>
<comment type="caution">
    <text evidence="9">The sequence shown here is derived from an EMBL/GenBank/DDBJ whole genome shotgun (WGS) entry which is preliminary data.</text>
</comment>
<accession>A0AAN6EVG9</accession>
<evidence type="ECO:0000313" key="9">
    <source>
        <dbReference type="EMBL" id="KAJ8991046.1"/>
    </source>
</evidence>
<feature type="region of interest" description="Disordered" evidence="8">
    <location>
        <begin position="263"/>
        <end position="294"/>
    </location>
</feature>
<evidence type="ECO:0000256" key="2">
    <source>
        <dbReference type="ARBA" id="ARBA00004584"/>
    </source>
</evidence>
<keyword evidence="5" id="KW-0539">Nucleus</keyword>
<feature type="region of interest" description="Disordered" evidence="8">
    <location>
        <begin position="193"/>
        <end position="214"/>
    </location>
</feature>
<reference evidence="9" key="1">
    <citation type="submission" date="2023-01" db="EMBL/GenBank/DDBJ databases">
        <title>Exophiala dermititidis isolated from Cystic Fibrosis Patient.</title>
        <authorList>
            <person name="Kurbessoian T."/>
            <person name="Crocker A."/>
            <person name="Murante D."/>
            <person name="Hogan D.A."/>
            <person name="Stajich J.E."/>
        </authorList>
    </citation>
    <scope>NUCLEOTIDE SEQUENCE</scope>
    <source>
        <strain evidence="9">Ex8</strain>
    </source>
</reference>
<name>A0AAN6EVG9_EXODE</name>
<keyword evidence="7" id="KW-0175">Coiled coil</keyword>